<dbReference type="InterPro" id="IPR029510">
    <property type="entry name" value="Ald_DH_CS_GLU"/>
</dbReference>
<comment type="similarity">
    <text evidence="3">Belongs to the aldehyde dehydrogenase family.</text>
</comment>
<dbReference type="Proteomes" id="UP000254519">
    <property type="component" value="Unassembled WGS sequence"/>
</dbReference>
<dbReference type="InterPro" id="IPR015590">
    <property type="entry name" value="Aldehyde_DH_dom"/>
</dbReference>
<accession>A0A380C2M2</accession>
<organism evidence="5 6">
    <name type="scientific">Sporosarcina pasteurii</name>
    <name type="common">Bacillus pasteurii</name>
    <dbReference type="NCBI Taxonomy" id="1474"/>
    <lineage>
        <taxon>Bacteria</taxon>
        <taxon>Bacillati</taxon>
        <taxon>Bacillota</taxon>
        <taxon>Bacilli</taxon>
        <taxon>Bacillales</taxon>
        <taxon>Caryophanaceae</taxon>
        <taxon>Sporosarcina</taxon>
    </lineage>
</organism>
<dbReference type="Gene3D" id="3.40.605.10">
    <property type="entry name" value="Aldehyde Dehydrogenase, Chain A, domain 1"/>
    <property type="match status" value="1"/>
</dbReference>
<dbReference type="InterPro" id="IPR016162">
    <property type="entry name" value="Ald_DH_N"/>
</dbReference>
<evidence type="ECO:0000256" key="1">
    <source>
        <dbReference type="ARBA" id="ARBA00023002"/>
    </source>
</evidence>
<dbReference type="AlphaFoldDB" id="A0A380C2M2"/>
<name>A0A380C2M2_SPOPA</name>
<proteinExistence type="inferred from homology"/>
<protein>
    <submittedName>
        <fullName evidence="5">Aldehyde dehydrogenase, thermostable</fullName>
        <ecNumber evidence="5">1.2.1.5</ecNumber>
    </submittedName>
</protein>
<dbReference type="SUPFAM" id="SSF53720">
    <property type="entry name" value="ALDH-like"/>
    <property type="match status" value="1"/>
</dbReference>
<feature type="active site" evidence="2">
    <location>
        <position position="254"/>
    </location>
</feature>
<feature type="domain" description="Aldehyde dehydrogenase" evidence="4">
    <location>
        <begin position="26"/>
        <end position="479"/>
    </location>
</feature>
<dbReference type="Gene3D" id="3.40.309.10">
    <property type="entry name" value="Aldehyde Dehydrogenase, Chain A, domain 2"/>
    <property type="match status" value="1"/>
</dbReference>
<dbReference type="GO" id="GO:0004030">
    <property type="term" value="F:aldehyde dehydrogenase [NAD(P)+] activity"/>
    <property type="evidence" value="ECO:0007669"/>
    <property type="project" value="UniProtKB-EC"/>
</dbReference>
<reference evidence="5 6" key="1">
    <citation type="submission" date="2018-06" db="EMBL/GenBank/DDBJ databases">
        <authorList>
            <consortium name="Pathogen Informatics"/>
            <person name="Doyle S."/>
        </authorList>
    </citation>
    <scope>NUCLEOTIDE SEQUENCE [LARGE SCALE GENOMIC DNA]</scope>
    <source>
        <strain evidence="6">ATCC 11859 / DSM 33 / NCIB 8841 / NCTC 4822</strain>
    </source>
</reference>
<dbReference type="InterPro" id="IPR016161">
    <property type="entry name" value="Ald_DH/histidinol_DH"/>
</dbReference>
<dbReference type="EC" id="1.2.1.5" evidence="5"/>
<evidence type="ECO:0000256" key="3">
    <source>
        <dbReference type="RuleBase" id="RU003345"/>
    </source>
</evidence>
<keyword evidence="1 3" id="KW-0560">Oxidoreductase</keyword>
<dbReference type="Pfam" id="PF00171">
    <property type="entry name" value="Aldedh"/>
    <property type="match status" value="1"/>
</dbReference>
<evidence type="ECO:0000256" key="2">
    <source>
        <dbReference type="PROSITE-ProRule" id="PRU10007"/>
    </source>
</evidence>
<dbReference type="EMBL" id="UGYZ01000002">
    <property type="protein sequence ID" value="SUJ11523.1"/>
    <property type="molecule type" value="Genomic_DNA"/>
</dbReference>
<keyword evidence="6" id="KW-1185">Reference proteome</keyword>
<sequence length="485" mass="54103">MVSKTEAILQISGKILVNGEWWTLTEQKDVINPAVKSDVVGFIGMASEEDVDQAITAAADAYSTWSQTSLDKRIERIHQVWERVKDRVNEYTTLFVRENGKTLQEGKLDIQRCVQILKEMPENLKNWYEPKDLSGPAQHVEVRRRPRGVTAIITPWNSPMILTFKRVIPAILTGNTVVFKPATDCPLTIMVFMKELANCLPPGVLNVVTGSGALIGDCIAKDERIKTIAFVGGTNTGKVLMEKSSSTLKKLNMELGGNDPAIILADAKLDKETILKIRNGVLKGAGQVCSAIKRIYVHESRYEELLDKLSDEFNKTIVGNGIQPDVKMGPLNNESQYRFVQGLIDRAEKEGAKVHYFGRKLNEDTWDDGYFMLPAIITNVNQDSEIMKAEQFGPVIPVMPFSDVDQVINYANDSEYGLRASILTTNIEEAKRLADRIEAGAIFFNNHTIFKDLRLDFPGIKESGLSSVTEFGGFEHFTDSYGFAD</sequence>
<gene>
    <name evidence="5" type="primary">aldHT_2</name>
    <name evidence="5" type="ORF">NCTC4822_02146</name>
</gene>
<dbReference type="PANTHER" id="PTHR11699">
    <property type="entry name" value="ALDEHYDE DEHYDROGENASE-RELATED"/>
    <property type="match status" value="1"/>
</dbReference>
<evidence type="ECO:0000313" key="5">
    <source>
        <dbReference type="EMBL" id="SUJ11523.1"/>
    </source>
</evidence>
<evidence type="ECO:0000259" key="4">
    <source>
        <dbReference type="Pfam" id="PF00171"/>
    </source>
</evidence>
<dbReference type="InterPro" id="IPR016163">
    <property type="entry name" value="Ald_DH_C"/>
</dbReference>
<dbReference type="PROSITE" id="PS00687">
    <property type="entry name" value="ALDEHYDE_DEHYDR_GLU"/>
    <property type="match status" value="1"/>
</dbReference>
<evidence type="ECO:0000313" key="6">
    <source>
        <dbReference type="Proteomes" id="UP000254519"/>
    </source>
</evidence>
<dbReference type="RefSeq" id="WP_243835705.1">
    <property type="nucleotide sequence ID" value="NZ_CP038012.1"/>
</dbReference>